<dbReference type="InterPro" id="IPR002110">
    <property type="entry name" value="Ankyrin_rpt"/>
</dbReference>
<dbReference type="Pfam" id="PF24883">
    <property type="entry name" value="NPHP3_N"/>
    <property type="match status" value="1"/>
</dbReference>
<dbReference type="InterPro" id="IPR036770">
    <property type="entry name" value="Ankyrin_rpt-contain_sf"/>
</dbReference>
<dbReference type="SUPFAM" id="SSF53167">
    <property type="entry name" value="Purine and uridine phosphorylases"/>
    <property type="match status" value="1"/>
</dbReference>
<feature type="repeat" description="ANK" evidence="2">
    <location>
        <begin position="841"/>
        <end position="873"/>
    </location>
</feature>
<protein>
    <submittedName>
        <fullName evidence="5">NACHT domain-containing protein</fullName>
    </submittedName>
</protein>
<dbReference type="PANTHER" id="PTHR46082:SF11">
    <property type="entry name" value="AAA+ ATPASE DOMAIN-CONTAINING PROTEIN-RELATED"/>
    <property type="match status" value="1"/>
</dbReference>
<keyword evidence="1" id="KW-0677">Repeat</keyword>
<dbReference type="PROSITE" id="PS50297">
    <property type="entry name" value="ANK_REP_REGION"/>
    <property type="match status" value="4"/>
</dbReference>
<feature type="repeat" description="ANK" evidence="2">
    <location>
        <begin position="874"/>
        <end position="906"/>
    </location>
</feature>
<dbReference type="Gene3D" id="1.25.40.20">
    <property type="entry name" value="Ankyrin repeat-containing domain"/>
    <property type="match status" value="1"/>
</dbReference>
<sequence length="1035" mass="115289">MSDDTFPGWPRKRLRRSSTASSQEPDESRDEPPTTASFATSAQGSLRQKRPRMSPQDEAHPSKRLATKTTTRIVLESASLYTIGWIAALDVERAAATGLLDERHDEPRGFSQPPSDANSYIWGRMGKHNIVIVSLDAGGYGITSAATAASSLMSSLPNIKIGLLVGIGGGIARPDDGIDIRLGDVVVSQPDGATGGVVQYDLAKAKSNNERERKDFLNKPPSVLLRALTALRAEHLISGSKIPSLLEEMWTAYPQMAKSTKTRPGFVHQGPETDRLFRASCQHVGGSDCRKCDPNGELHRDVRSSTDPEVHYGVIASGNLLVKDAATRDQLAEYFGQECLCVEMEAAGLMNHFPCIVIRGISDYADSHKNDRWQRYASATAAAFGKELLDYVRVENLQETRRAAELLQSIETNMQDIHAITSSTNTGVGRLESQHYLDKLTKWLSPPDPSTNLNAAKERHHEGTGGWFIENTTFLGWKSGFRRHLWLHGLAGCGKTVLTSAILDHLQDTQRDSSIRLVFFFDFNNKRKQYLDDLLRSFALQLYAQAVDSQQELDSLFASHRDGRDQPTTESLSKAVHAMMQHPPKLEIVLDALDECTTRSGLLKWLEILSSSELKNIRLIVTSRREDELESGLQWIGKDNMIDMDRNLVNEDIRSYVQARLQSSTEFRKRWASRPDVLEEIESVIGEKSDGMFRWAACQLDILEQCLDYYELQNALRSLPQDLNETYSRILMSIPDQRKETALRILQFLTYSKRPLTLEEAVDAIAIREGRFDPKCRLPCPREITRYSAEYWTDHAKPVETLDDVRESIMDFFENHTAYKIWRYIFDPDRPWKKRPRPKPDTAPPLYFASLSGLIAVAQMLLEKGADVNIQGGHYGNALQAASFKGYNKIVQILLDKGADVNIQGGAYGNALQAASFGGHDKIVRILLDKDADVNIRGGYYSNALQAASFKGYDKIVQILLDKDADVNIQDGYYGNALQAASSNGHDKIVQILLDKGADVNIQGGAYGNALQAASFGGHDKIVQILLDKGADVNI</sequence>
<organism evidence="5 6">
    <name type="scientific">Madurella fahalii</name>
    <dbReference type="NCBI Taxonomy" id="1157608"/>
    <lineage>
        <taxon>Eukaryota</taxon>
        <taxon>Fungi</taxon>
        <taxon>Dikarya</taxon>
        <taxon>Ascomycota</taxon>
        <taxon>Pezizomycotina</taxon>
        <taxon>Sordariomycetes</taxon>
        <taxon>Sordariomycetidae</taxon>
        <taxon>Sordariales</taxon>
        <taxon>Sordariales incertae sedis</taxon>
        <taxon>Madurella</taxon>
    </lineage>
</organism>
<dbReference type="RefSeq" id="XP_070918910.1">
    <property type="nucleotide sequence ID" value="XM_071062809.1"/>
</dbReference>
<dbReference type="Pfam" id="PF01048">
    <property type="entry name" value="PNP_UDP_1"/>
    <property type="match status" value="1"/>
</dbReference>
<evidence type="ECO:0000313" key="6">
    <source>
        <dbReference type="Proteomes" id="UP001628179"/>
    </source>
</evidence>
<dbReference type="SUPFAM" id="SSF48403">
    <property type="entry name" value="Ankyrin repeat"/>
    <property type="match status" value="1"/>
</dbReference>
<dbReference type="EMBL" id="BAAFSV010000004">
    <property type="protein sequence ID" value="GAB1317179.1"/>
    <property type="molecule type" value="Genomic_DNA"/>
</dbReference>
<dbReference type="InterPro" id="IPR007111">
    <property type="entry name" value="NACHT_NTPase"/>
</dbReference>
<proteinExistence type="predicted"/>
<dbReference type="InterPro" id="IPR053137">
    <property type="entry name" value="NLR-like"/>
</dbReference>
<evidence type="ECO:0000313" key="5">
    <source>
        <dbReference type="EMBL" id="GAB1317179.1"/>
    </source>
</evidence>
<reference evidence="5 6" key="1">
    <citation type="submission" date="2024-09" db="EMBL/GenBank/DDBJ databases">
        <title>Itraconazole resistance in Madurella fahalii resulting from another homologue of gene encoding cytochrome P450 14-alpha sterol demethylase (CYP51).</title>
        <authorList>
            <person name="Yoshioka I."/>
            <person name="Fahal A.H."/>
            <person name="Kaneko S."/>
            <person name="Yaguchi T."/>
        </authorList>
    </citation>
    <scope>NUCLEOTIDE SEQUENCE [LARGE SCALE GENOMIC DNA]</scope>
    <source>
        <strain evidence="5 6">IFM 68171</strain>
    </source>
</reference>
<evidence type="ECO:0000259" key="4">
    <source>
        <dbReference type="PROSITE" id="PS50837"/>
    </source>
</evidence>
<evidence type="ECO:0000256" key="1">
    <source>
        <dbReference type="ARBA" id="ARBA00022737"/>
    </source>
</evidence>
<dbReference type="Pfam" id="PF12796">
    <property type="entry name" value="Ank_2"/>
    <property type="match status" value="2"/>
</dbReference>
<comment type="caution">
    <text evidence="5">The sequence shown here is derived from an EMBL/GenBank/DDBJ whole genome shotgun (WGS) entry which is preliminary data.</text>
</comment>
<gene>
    <name evidence="5" type="ORF">MFIFM68171_07389</name>
</gene>
<feature type="repeat" description="ANK" evidence="2">
    <location>
        <begin position="973"/>
        <end position="1005"/>
    </location>
</feature>
<dbReference type="Proteomes" id="UP001628179">
    <property type="component" value="Unassembled WGS sequence"/>
</dbReference>
<dbReference type="PROSITE" id="PS50088">
    <property type="entry name" value="ANK_REPEAT"/>
    <property type="match status" value="5"/>
</dbReference>
<dbReference type="InterPro" id="IPR000845">
    <property type="entry name" value="Nucleoside_phosphorylase_d"/>
</dbReference>
<evidence type="ECO:0000256" key="3">
    <source>
        <dbReference type="SAM" id="MobiDB-lite"/>
    </source>
</evidence>
<feature type="compositionally biased region" description="Polar residues" evidence="3">
    <location>
        <begin position="34"/>
        <end position="46"/>
    </location>
</feature>
<feature type="repeat" description="ANK" evidence="2">
    <location>
        <begin position="940"/>
        <end position="972"/>
    </location>
</feature>
<name>A0ABQ0GHG0_9PEZI</name>
<dbReference type="InterPro" id="IPR056884">
    <property type="entry name" value="NPHP3-like_N"/>
</dbReference>
<keyword evidence="6" id="KW-1185">Reference proteome</keyword>
<dbReference type="PROSITE" id="PS50837">
    <property type="entry name" value="NACHT"/>
    <property type="match status" value="1"/>
</dbReference>
<dbReference type="GeneID" id="98178132"/>
<dbReference type="InterPro" id="IPR035994">
    <property type="entry name" value="Nucleoside_phosphorylase_sf"/>
</dbReference>
<evidence type="ECO:0000256" key="2">
    <source>
        <dbReference type="PROSITE-ProRule" id="PRU00023"/>
    </source>
</evidence>
<dbReference type="SUPFAM" id="SSF52540">
    <property type="entry name" value="P-loop containing nucleoside triphosphate hydrolases"/>
    <property type="match status" value="1"/>
</dbReference>
<feature type="repeat" description="ANK" evidence="2">
    <location>
        <begin position="1006"/>
        <end position="1035"/>
    </location>
</feature>
<dbReference type="PANTHER" id="PTHR46082">
    <property type="entry name" value="ATP/GTP-BINDING PROTEIN-RELATED"/>
    <property type="match status" value="1"/>
</dbReference>
<dbReference type="Gene3D" id="3.40.50.300">
    <property type="entry name" value="P-loop containing nucleotide triphosphate hydrolases"/>
    <property type="match status" value="1"/>
</dbReference>
<feature type="region of interest" description="Disordered" evidence="3">
    <location>
        <begin position="1"/>
        <end position="65"/>
    </location>
</feature>
<dbReference type="Gene3D" id="3.40.50.1580">
    <property type="entry name" value="Nucleoside phosphorylase domain"/>
    <property type="match status" value="1"/>
</dbReference>
<dbReference type="SMART" id="SM00248">
    <property type="entry name" value="ANK"/>
    <property type="match status" value="6"/>
</dbReference>
<accession>A0ABQ0GHG0</accession>
<keyword evidence="2" id="KW-0040">ANK repeat</keyword>
<dbReference type="InterPro" id="IPR027417">
    <property type="entry name" value="P-loop_NTPase"/>
</dbReference>
<feature type="domain" description="NACHT" evidence="4">
    <location>
        <begin position="483"/>
        <end position="624"/>
    </location>
</feature>